<feature type="compositionally biased region" description="Low complexity" evidence="1">
    <location>
        <begin position="174"/>
        <end position="194"/>
    </location>
</feature>
<feature type="compositionally biased region" description="Low complexity" evidence="1">
    <location>
        <begin position="228"/>
        <end position="238"/>
    </location>
</feature>
<feature type="compositionally biased region" description="Basic residues" evidence="1">
    <location>
        <begin position="161"/>
        <end position="173"/>
    </location>
</feature>
<dbReference type="EMBL" id="KQ986939">
    <property type="protein sequence ID" value="KZV58021.1"/>
    <property type="molecule type" value="Genomic_DNA"/>
</dbReference>
<feature type="compositionally biased region" description="Basic and acidic residues" evidence="1">
    <location>
        <begin position="302"/>
        <end position="325"/>
    </location>
</feature>
<reference evidence="2 3" key="1">
    <citation type="journal article" date="2015" name="Proc. Natl. Acad. Sci. U.S.A.">
        <title>The resurrection genome of Boea hygrometrica: A blueprint for survival of dehydration.</title>
        <authorList>
            <person name="Xiao L."/>
            <person name="Yang G."/>
            <person name="Zhang L."/>
            <person name="Yang X."/>
            <person name="Zhao S."/>
            <person name="Ji Z."/>
            <person name="Zhou Q."/>
            <person name="Hu M."/>
            <person name="Wang Y."/>
            <person name="Chen M."/>
            <person name="Xu Y."/>
            <person name="Jin H."/>
            <person name="Xiao X."/>
            <person name="Hu G."/>
            <person name="Bao F."/>
            <person name="Hu Y."/>
            <person name="Wan P."/>
            <person name="Li L."/>
            <person name="Deng X."/>
            <person name="Kuang T."/>
            <person name="Xiang C."/>
            <person name="Zhu J.K."/>
            <person name="Oliver M.J."/>
            <person name="He Y."/>
        </authorList>
    </citation>
    <scope>NUCLEOTIDE SEQUENCE [LARGE SCALE GENOMIC DNA]</scope>
    <source>
        <strain evidence="3">cv. XS01</strain>
    </source>
</reference>
<sequence>MASSLFVNTLEVSFTSVLGMEHARMVRLFKALEDTGLLGFLEGTTFVFEYAVTYFFSNARVIEGTIVSTNPRKQSQRYIVQISMLMELLVQADLGTSTKIHAKKVLTSKQVENYIKINQGTTPTEDTASNTEGEPSQHTQQVPPEFTKSLADATEQNVPNPKKRKHKGKKQKTHTQPATTQINTTPPNTTATQNVDNRETVVPPYVDPEEDSDTDSCSLMKRQRRTTQRQPKPSTTQPNPIPALTTASKELPEDQILREGGVDNLDQDLNLNDQTEQDENNDQNGSWLSRSYDNEINFFEQGRSKENREAGLDSDAQKGHERQSESEYITDARAGSSHDPIPTDLNADKANAADNEQMDHGSEEPENTVLTKFARIHPDFASADKYCTPQDLYSFESMVDIEEQLLEWAETEDITELSERRSLILYKLLETELEKLYLAHLASFKTGVLSAHHDFECIRQLHQELRLIAAAHRHHRGLVGLPFTTLESDFVPKFSPALEIYGLTGTTLGSALNTNPLIAQHEYETANAYYEHQAQENESLIQTVGHDIPTQDGQGYEPRVDEGLNAIPISAINPIAEENVHNHQGFNSSILETVASGSMEPSSLQLLTSATQSLTTLYTRVESLDQTYARLRHDTDMTKHHTAQLCDQLKDTADGMDIKIDVLERTITQRLVDELAVVKSQLAILIEDLKIWVLPKRGKMDPAIDQGEGQATAAGQVMYREEVDLVQVVGQDQVLVEEQVLVVDQVLVEEQVLVVDQVLVV</sequence>
<feature type="region of interest" description="Disordered" evidence="1">
    <location>
        <begin position="117"/>
        <end position="253"/>
    </location>
</feature>
<feature type="compositionally biased region" description="Polar residues" evidence="1">
    <location>
        <begin position="117"/>
        <end position="142"/>
    </location>
</feature>
<gene>
    <name evidence="2" type="ORF">F511_43266</name>
</gene>
<evidence type="ECO:0000313" key="3">
    <source>
        <dbReference type="Proteomes" id="UP000250235"/>
    </source>
</evidence>
<feature type="region of interest" description="Disordered" evidence="1">
    <location>
        <begin position="302"/>
        <end position="347"/>
    </location>
</feature>
<name>A0A2Z7DJ39_9LAMI</name>
<dbReference type="Proteomes" id="UP000250235">
    <property type="component" value="Unassembled WGS sequence"/>
</dbReference>
<protein>
    <submittedName>
        <fullName evidence="2">Uncharacterized protein</fullName>
    </submittedName>
</protein>
<evidence type="ECO:0000256" key="1">
    <source>
        <dbReference type="SAM" id="MobiDB-lite"/>
    </source>
</evidence>
<accession>A0A2Z7DJ39</accession>
<evidence type="ECO:0000313" key="2">
    <source>
        <dbReference type="EMBL" id="KZV58021.1"/>
    </source>
</evidence>
<keyword evidence="3" id="KW-1185">Reference proteome</keyword>
<dbReference type="AlphaFoldDB" id="A0A2Z7DJ39"/>
<organism evidence="2 3">
    <name type="scientific">Dorcoceras hygrometricum</name>
    <dbReference type="NCBI Taxonomy" id="472368"/>
    <lineage>
        <taxon>Eukaryota</taxon>
        <taxon>Viridiplantae</taxon>
        <taxon>Streptophyta</taxon>
        <taxon>Embryophyta</taxon>
        <taxon>Tracheophyta</taxon>
        <taxon>Spermatophyta</taxon>
        <taxon>Magnoliopsida</taxon>
        <taxon>eudicotyledons</taxon>
        <taxon>Gunneridae</taxon>
        <taxon>Pentapetalae</taxon>
        <taxon>asterids</taxon>
        <taxon>lamiids</taxon>
        <taxon>Lamiales</taxon>
        <taxon>Gesneriaceae</taxon>
        <taxon>Didymocarpoideae</taxon>
        <taxon>Trichosporeae</taxon>
        <taxon>Loxocarpinae</taxon>
        <taxon>Dorcoceras</taxon>
    </lineage>
</organism>
<proteinExistence type="predicted"/>